<comment type="caution">
    <text evidence="1">The sequence shown here is derived from an EMBL/GenBank/DDBJ whole genome shotgun (WGS) entry which is preliminary data.</text>
</comment>
<organism evidence="1 2">
    <name type="scientific">Lasius niger</name>
    <name type="common">Black garden ant</name>
    <dbReference type="NCBI Taxonomy" id="67767"/>
    <lineage>
        <taxon>Eukaryota</taxon>
        <taxon>Metazoa</taxon>
        <taxon>Ecdysozoa</taxon>
        <taxon>Arthropoda</taxon>
        <taxon>Hexapoda</taxon>
        <taxon>Insecta</taxon>
        <taxon>Pterygota</taxon>
        <taxon>Neoptera</taxon>
        <taxon>Endopterygota</taxon>
        <taxon>Hymenoptera</taxon>
        <taxon>Apocrita</taxon>
        <taxon>Aculeata</taxon>
        <taxon>Formicoidea</taxon>
        <taxon>Formicidae</taxon>
        <taxon>Formicinae</taxon>
        <taxon>Lasius</taxon>
        <taxon>Lasius</taxon>
    </lineage>
</organism>
<accession>A0A0J7KMH8</accession>
<gene>
    <name evidence="1" type="ORF">RF55_8683</name>
</gene>
<protein>
    <submittedName>
        <fullName evidence="1">Tyrosine recombinase</fullName>
    </submittedName>
</protein>
<proteinExistence type="predicted"/>
<dbReference type="PaxDb" id="67767-A0A0J7KMH8"/>
<reference evidence="1 2" key="1">
    <citation type="submission" date="2015-04" db="EMBL/GenBank/DDBJ databases">
        <title>Lasius niger genome sequencing.</title>
        <authorList>
            <person name="Konorov E.A."/>
            <person name="Nikitin M.A."/>
            <person name="Kirill M.V."/>
            <person name="Chang P."/>
        </authorList>
    </citation>
    <scope>NUCLEOTIDE SEQUENCE [LARGE SCALE GENOMIC DNA]</scope>
    <source>
        <tissue evidence="1">Whole</tissue>
    </source>
</reference>
<evidence type="ECO:0000313" key="2">
    <source>
        <dbReference type="Proteomes" id="UP000036403"/>
    </source>
</evidence>
<dbReference type="InterPro" id="IPR011010">
    <property type="entry name" value="DNA_brk_join_enz"/>
</dbReference>
<dbReference type="AlphaFoldDB" id="A0A0J7KMH8"/>
<dbReference type="SUPFAM" id="SSF56349">
    <property type="entry name" value="DNA breaking-rejoining enzymes"/>
    <property type="match status" value="1"/>
</dbReference>
<keyword evidence="2" id="KW-1185">Reference proteome</keyword>
<name>A0A0J7KMH8_LASNI</name>
<dbReference type="PANTHER" id="PTHR35617:SF3">
    <property type="entry name" value="CORE-BINDING (CB) DOMAIN-CONTAINING PROTEIN"/>
    <property type="match status" value="1"/>
</dbReference>
<dbReference type="EMBL" id="LBMM01005527">
    <property type="protein sequence ID" value="KMQ91451.1"/>
    <property type="molecule type" value="Genomic_DNA"/>
</dbReference>
<dbReference type="OrthoDB" id="7554222at2759"/>
<sequence>MLKAWEESTIKQYNSALRLRWNLNIKENSDLFDVSIPKVLKFLTIRYKEGANYGTLNSSGSALAIIATEDIRANDLVKKFFKGSLKTKPNKPRYESTWDVDPVLRKLQEWFPLESLSLKQLSQKLALLLALGTAHRLQTLALIKISNITSSDKGLEIRIPDRVKSLGISSKRPILKLPFFKEKPGLCIAKTLRYYLEVT</sequence>
<evidence type="ECO:0000313" key="1">
    <source>
        <dbReference type="EMBL" id="KMQ91451.1"/>
    </source>
</evidence>
<dbReference type="GO" id="GO:0003677">
    <property type="term" value="F:DNA binding"/>
    <property type="evidence" value="ECO:0007669"/>
    <property type="project" value="InterPro"/>
</dbReference>
<dbReference type="PANTHER" id="PTHR35617">
    <property type="entry name" value="PHAGE_INTEGRASE DOMAIN-CONTAINING PROTEIN"/>
    <property type="match status" value="1"/>
</dbReference>
<dbReference type="Proteomes" id="UP000036403">
    <property type="component" value="Unassembled WGS sequence"/>
</dbReference>